<feature type="transmembrane region" description="Helical" evidence="1">
    <location>
        <begin position="7"/>
        <end position="25"/>
    </location>
</feature>
<keyword evidence="1" id="KW-1133">Transmembrane helix</keyword>
<dbReference type="EMBL" id="AZGI01000048">
    <property type="protein sequence ID" value="KRM38467.1"/>
    <property type="molecule type" value="Genomic_DNA"/>
</dbReference>
<evidence type="ECO:0000256" key="1">
    <source>
        <dbReference type="SAM" id="Phobius"/>
    </source>
</evidence>
<proteinExistence type="predicted"/>
<organism evidence="2 3">
    <name type="scientific">Lactobacillus hamsteri DSM 5661 = JCM 6256</name>
    <dbReference type="NCBI Taxonomy" id="1423754"/>
    <lineage>
        <taxon>Bacteria</taxon>
        <taxon>Bacillati</taxon>
        <taxon>Bacillota</taxon>
        <taxon>Bacilli</taxon>
        <taxon>Lactobacillales</taxon>
        <taxon>Lactobacillaceae</taxon>
        <taxon>Lactobacillus</taxon>
    </lineage>
</organism>
<comment type="caution">
    <text evidence="2">The sequence shown here is derived from an EMBL/GenBank/DDBJ whole genome shotgun (WGS) entry which is preliminary data.</text>
</comment>
<dbReference type="Proteomes" id="UP000051223">
    <property type="component" value="Unassembled WGS sequence"/>
</dbReference>
<evidence type="ECO:0000313" key="3">
    <source>
        <dbReference type="Proteomes" id="UP000051223"/>
    </source>
</evidence>
<gene>
    <name evidence="2" type="ORF">FC39_GL001279</name>
</gene>
<dbReference type="PATRIC" id="fig|1423754.3.peg.1317"/>
<name>A0A0R1YH63_9LACO</name>
<dbReference type="RefSeq" id="WP_025081375.1">
    <property type="nucleotide sequence ID" value="NZ_AZGI01000048.1"/>
</dbReference>
<keyword evidence="1" id="KW-0812">Transmembrane</keyword>
<keyword evidence="1" id="KW-0472">Membrane</keyword>
<reference evidence="2 3" key="1">
    <citation type="journal article" date="2015" name="Genome Announc.">
        <title>Expanding the biotechnology potential of lactobacilli through comparative genomics of 213 strains and associated genera.</title>
        <authorList>
            <person name="Sun Z."/>
            <person name="Harris H.M."/>
            <person name="McCann A."/>
            <person name="Guo C."/>
            <person name="Argimon S."/>
            <person name="Zhang W."/>
            <person name="Yang X."/>
            <person name="Jeffery I.B."/>
            <person name="Cooney J.C."/>
            <person name="Kagawa T.F."/>
            <person name="Liu W."/>
            <person name="Song Y."/>
            <person name="Salvetti E."/>
            <person name="Wrobel A."/>
            <person name="Rasinkangas P."/>
            <person name="Parkhill J."/>
            <person name="Rea M.C."/>
            <person name="O'Sullivan O."/>
            <person name="Ritari J."/>
            <person name="Douillard F.P."/>
            <person name="Paul Ross R."/>
            <person name="Yang R."/>
            <person name="Briner A.E."/>
            <person name="Felis G.E."/>
            <person name="de Vos W.M."/>
            <person name="Barrangou R."/>
            <person name="Klaenhammer T.R."/>
            <person name="Caufield P.W."/>
            <person name="Cui Y."/>
            <person name="Zhang H."/>
            <person name="O'Toole P.W."/>
        </authorList>
    </citation>
    <scope>NUCLEOTIDE SEQUENCE [LARGE SCALE GENOMIC DNA]</scope>
    <source>
        <strain evidence="2 3">DSM 5661</strain>
    </source>
</reference>
<protein>
    <submittedName>
        <fullName evidence="2">Uncharacterized protein</fullName>
    </submittedName>
</protein>
<keyword evidence="3" id="KW-1185">Reference proteome</keyword>
<evidence type="ECO:0000313" key="2">
    <source>
        <dbReference type="EMBL" id="KRM38467.1"/>
    </source>
</evidence>
<dbReference type="AlphaFoldDB" id="A0A0R1YH63"/>
<accession>A0A0R1YH63</accession>
<sequence length="199" mass="22678">MKKINNIKIVIAIIIVVTFGLLFAWKSYVNSPARNPNNPLANINLKIVDVNGEAEFTETTSTEIDKSLLTIMLKKKDNNSEIFNYLKNMKVSSFDNMTFVQIRDNTAEKAINNQETIVNDKFTELLKNDDRAQDVINDLHYMLEDDEEANVYQVIEPNKNVKIGQKVQVKLAIPDDLISEYGLNVSPRTIQIQEGKQES</sequence>